<feature type="domain" description="Ribbon-helix-helix protein CopG" evidence="1">
    <location>
        <begin position="92"/>
        <end position="125"/>
    </location>
</feature>
<name>A0A382WSH6_9ZZZZ</name>
<protein>
    <recommendedName>
        <fullName evidence="1">Ribbon-helix-helix protein CopG domain-containing protein</fullName>
    </recommendedName>
</protein>
<dbReference type="InterPro" id="IPR002145">
    <property type="entry name" value="CopG"/>
</dbReference>
<organism evidence="2">
    <name type="scientific">marine metagenome</name>
    <dbReference type="NCBI Taxonomy" id="408172"/>
    <lineage>
        <taxon>unclassified sequences</taxon>
        <taxon>metagenomes</taxon>
        <taxon>ecological metagenomes</taxon>
    </lineage>
</organism>
<accession>A0A382WSH6</accession>
<dbReference type="GO" id="GO:0006355">
    <property type="term" value="P:regulation of DNA-templated transcription"/>
    <property type="evidence" value="ECO:0007669"/>
    <property type="project" value="InterPro"/>
</dbReference>
<dbReference type="Pfam" id="PF01402">
    <property type="entry name" value="RHH_1"/>
    <property type="match status" value="1"/>
</dbReference>
<dbReference type="AlphaFoldDB" id="A0A382WSH6"/>
<evidence type="ECO:0000313" key="2">
    <source>
        <dbReference type="EMBL" id="SVD61540.1"/>
    </source>
</evidence>
<dbReference type="EMBL" id="UINC01162019">
    <property type="protein sequence ID" value="SVD61540.1"/>
    <property type="molecule type" value="Genomic_DNA"/>
</dbReference>
<proteinExistence type="predicted"/>
<dbReference type="Gene3D" id="1.10.1220.10">
    <property type="entry name" value="Met repressor-like"/>
    <property type="match status" value="1"/>
</dbReference>
<sequence>MRFGLPNFKIEEKINRLLKEQTGQIVAQVMNEVSGSNFALEIKDMVVEELESKLKTLAQETFAQFLDQFKDDLIKQTSTNLIEPLGVPEKQKTVSIRLSSPLYKQVDLLARAKGVNKSQLMREAVQVHCNNLRTERLLKE</sequence>
<reference evidence="2" key="1">
    <citation type="submission" date="2018-05" db="EMBL/GenBank/DDBJ databases">
        <authorList>
            <person name="Lanie J.A."/>
            <person name="Ng W.-L."/>
            <person name="Kazmierczak K.M."/>
            <person name="Andrzejewski T.M."/>
            <person name="Davidsen T.M."/>
            <person name="Wayne K.J."/>
            <person name="Tettelin H."/>
            <person name="Glass J.I."/>
            <person name="Rusch D."/>
            <person name="Podicherti R."/>
            <person name="Tsui H.-C.T."/>
            <person name="Winkler M.E."/>
        </authorList>
    </citation>
    <scope>NUCLEOTIDE SEQUENCE</scope>
</reference>
<gene>
    <name evidence="2" type="ORF">METZ01_LOCUS414394</name>
</gene>
<dbReference type="InterPro" id="IPR013321">
    <property type="entry name" value="Arc_rbn_hlx_hlx"/>
</dbReference>
<evidence type="ECO:0000259" key="1">
    <source>
        <dbReference type="Pfam" id="PF01402"/>
    </source>
</evidence>